<organism evidence="1 2">
    <name type="scientific">Lepagella muris</name>
    <dbReference type="NCBI Taxonomy" id="3032870"/>
    <lineage>
        <taxon>Bacteria</taxon>
        <taxon>Pseudomonadati</taxon>
        <taxon>Bacteroidota</taxon>
        <taxon>Bacteroidia</taxon>
        <taxon>Bacteroidales</taxon>
        <taxon>Muribaculaceae</taxon>
        <taxon>Lepagella</taxon>
    </lineage>
</organism>
<proteinExistence type="predicted"/>
<dbReference type="Proteomes" id="UP000306319">
    <property type="component" value="Unassembled WGS sequence"/>
</dbReference>
<reference evidence="1" key="1">
    <citation type="submission" date="2019-04" db="EMBL/GenBank/DDBJ databases">
        <title>Microbes associate with the intestines of laboratory mice.</title>
        <authorList>
            <person name="Navarre W."/>
            <person name="Wong E."/>
            <person name="Huang K."/>
            <person name="Tropini C."/>
            <person name="Ng K."/>
            <person name="Yu B."/>
        </authorList>
    </citation>
    <scope>NUCLEOTIDE SEQUENCE</scope>
    <source>
        <strain evidence="1">NM04_E33</strain>
    </source>
</reference>
<keyword evidence="2" id="KW-1185">Reference proteome</keyword>
<name>A0AC61RFF4_9BACT</name>
<evidence type="ECO:0000313" key="1">
    <source>
        <dbReference type="EMBL" id="TGY78151.1"/>
    </source>
</evidence>
<dbReference type="EMBL" id="SRYB01000016">
    <property type="protein sequence ID" value="TGY78151.1"/>
    <property type="molecule type" value="Genomic_DNA"/>
</dbReference>
<accession>A0AC61RFF4</accession>
<evidence type="ECO:0000313" key="2">
    <source>
        <dbReference type="Proteomes" id="UP000306319"/>
    </source>
</evidence>
<gene>
    <name evidence="1" type="ORF">E5331_11535</name>
</gene>
<protein>
    <submittedName>
        <fullName evidence="1">Bifunctional oligoribonuclease/PAP phosphatase NrnA</fullName>
    </submittedName>
</protein>
<comment type="caution">
    <text evidence="1">The sequence shown here is derived from an EMBL/GenBank/DDBJ whole genome shotgun (WGS) entry which is preliminary data.</text>
</comment>
<sequence length="344" mass="38600">MDKLIDSDSIKEFRRLIEESADIVLTCHVRPDGDAIGSTLGMMHLLRALGKNVTVIIPDKAPGNLSFLPGFKEMGVYTCHPEFCKKTVESADLIICCDFNTPSRQDSLAPVIQGATCRKVLVDHHQEPDNFADLMISYPDMSSTCELMFRLIAGMGFFAELDESGAVCILTGIITDTRNFFVNCKHHDLYEILIRLLEKGADKEMIVKEALNTRSYWSLKLEAYALSEKLEVFPEHKAAVITLSKDELTRFHYEKGDSEGLVNRPLEIKGMVYSIFLREDADCIKVSARSCNGFPVSEICKNLYGGGGHLQAAGGEFRGSLEECYRKLVEAMPDYDRYLKNQKQ</sequence>